<evidence type="ECO:0000313" key="2">
    <source>
        <dbReference type="Proteomes" id="UP000253741"/>
    </source>
</evidence>
<sequence>MRTAQTDIQETLAEAATLVGLRAGEGELAEAAGALRAHIEAMLPAAEEHAATLWRGSPEWYRLRSTLDSIQREIASAPPPTALSGHVRVELLRRSCAWLLEHHGPGGAREGS</sequence>
<dbReference type="RefSeq" id="WP_114623720.1">
    <property type="nucleotide sequence ID" value="NZ_QQNA01000080.1"/>
</dbReference>
<proteinExistence type="predicted"/>
<dbReference type="OrthoDB" id="4325714at2"/>
<comment type="caution">
    <text evidence="1">The sequence shown here is derived from an EMBL/GenBank/DDBJ whole genome shotgun (WGS) entry which is preliminary data.</text>
</comment>
<dbReference type="AlphaFoldDB" id="A0A370B852"/>
<organism evidence="1 2">
    <name type="scientific">Streptomyces corynorhini</name>
    <dbReference type="NCBI Taxonomy" id="2282652"/>
    <lineage>
        <taxon>Bacteria</taxon>
        <taxon>Bacillati</taxon>
        <taxon>Actinomycetota</taxon>
        <taxon>Actinomycetes</taxon>
        <taxon>Kitasatosporales</taxon>
        <taxon>Streptomycetaceae</taxon>
        <taxon>Streptomyces</taxon>
    </lineage>
</organism>
<accession>A0A370B852</accession>
<gene>
    <name evidence="1" type="ORF">DVH02_11700</name>
</gene>
<dbReference type="InterPro" id="IPR046300">
    <property type="entry name" value="DUF6415"/>
</dbReference>
<keyword evidence="2" id="KW-1185">Reference proteome</keyword>
<evidence type="ECO:0000313" key="1">
    <source>
        <dbReference type="EMBL" id="RDG37980.1"/>
    </source>
</evidence>
<reference evidence="1 2" key="1">
    <citation type="submission" date="2018-07" db="EMBL/GenBank/DDBJ databases">
        <title>Streptomyces species from bats.</title>
        <authorList>
            <person name="Dunlap C."/>
        </authorList>
    </citation>
    <scope>NUCLEOTIDE SEQUENCE [LARGE SCALE GENOMIC DNA]</scope>
    <source>
        <strain evidence="1 2">AC230</strain>
    </source>
</reference>
<dbReference type="Proteomes" id="UP000253741">
    <property type="component" value="Unassembled WGS sequence"/>
</dbReference>
<protein>
    <submittedName>
        <fullName evidence="1">Uncharacterized protein</fullName>
    </submittedName>
</protein>
<name>A0A370B852_9ACTN</name>
<dbReference type="Pfam" id="PF19979">
    <property type="entry name" value="DUF6415"/>
    <property type="match status" value="1"/>
</dbReference>
<dbReference type="EMBL" id="QQNA01000080">
    <property type="protein sequence ID" value="RDG37980.1"/>
    <property type="molecule type" value="Genomic_DNA"/>
</dbReference>